<dbReference type="Gene3D" id="4.10.1100.10">
    <property type="entry name" value="Transcription factor, SBP-box domain"/>
    <property type="match status" value="1"/>
</dbReference>
<evidence type="ECO:0000256" key="1">
    <source>
        <dbReference type="ARBA" id="ARBA00004123"/>
    </source>
</evidence>
<dbReference type="GO" id="GO:0008270">
    <property type="term" value="F:zinc ion binding"/>
    <property type="evidence" value="ECO:0007669"/>
    <property type="project" value="UniProtKB-KW"/>
</dbReference>
<protein>
    <recommendedName>
        <fullName evidence="11">SBP-type domain-containing protein</fullName>
    </recommendedName>
</protein>
<evidence type="ECO:0000313" key="13">
    <source>
        <dbReference type="Proteomes" id="UP000639772"/>
    </source>
</evidence>
<evidence type="ECO:0000256" key="4">
    <source>
        <dbReference type="ARBA" id="ARBA00022833"/>
    </source>
</evidence>
<proteinExistence type="predicted"/>
<dbReference type="GO" id="GO:0005634">
    <property type="term" value="C:nucleus"/>
    <property type="evidence" value="ECO:0007669"/>
    <property type="project" value="UniProtKB-SubCell"/>
</dbReference>
<comment type="caution">
    <text evidence="12">The sequence shown here is derived from an EMBL/GenBank/DDBJ whole genome shotgun (WGS) entry which is preliminary data.</text>
</comment>
<evidence type="ECO:0000256" key="9">
    <source>
        <dbReference type="PROSITE-ProRule" id="PRU00470"/>
    </source>
</evidence>
<dbReference type="Proteomes" id="UP000639772">
    <property type="component" value="Unassembled WGS sequence"/>
</dbReference>
<dbReference type="PANTHER" id="PTHR31251:SF74">
    <property type="entry name" value="SQUAMOSA PROMOTER-BINDING-LIKE PROTEIN 2"/>
    <property type="match status" value="1"/>
</dbReference>
<evidence type="ECO:0000256" key="6">
    <source>
        <dbReference type="ARBA" id="ARBA00023125"/>
    </source>
</evidence>
<keyword evidence="4" id="KW-0862">Zinc</keyword>
<evidence type="ECO:0000256" key="5">
    <source>
        <dbReference type="ARBA" id="ARBA00023015"/>
    </source>
</evidence>
<feature type="domain" description="SBP-type" evidence="11">
    <location>
        <begin position="171"/>
        <end position="248"/>
    </location>
</feature>
<evidence type="ECO:0000313" key="12">
    <source>
        <dbReference type="EMBL" id="KAG0451440.1"/>
    </source>
</evidence>
<keyword evidence="6" id="KW-0238">DNA-binding</keyword>
<dbReference type="OrthoDB" id="514967at2759"/>
<keyword evidence="2" id="KW-0479">Metal-binding</keyword>
<dbReference type="SUPFAM" id="SSF103612">
    <property type="entry name" value="SBT domain"/>
    <property type="match status" value="1"/>
</dbReference>
<dbReference type="PROSITE" id="PS51141">
    <property type="entry name" value="ZF_SBP"/>
    <property type="match status" value="1"/>
</dbReference>
<dbReference type="InterPro" id="IPR036893">
    <property type="entry name" value="SBP_sf"/>
</dbReference>
<dbReference type="InterPro" id="IPR004333">
    <property type="entry name" value="SBP_dom"/>
</dbReference>
<evidence type="ECO:0000256" key="3">
    <source>
        <dbReference type="ARBA" id="ARBA00022771"/>
    </source>
</evidence>
<feature type="compositionally biased region" description="Basic and acidic residues" evidence="10">
    <location>
        <begin position="238"/>
        <end position="254"/>
    </location>
</feature>
<evidence type="ECO:0000256" key="2">
    <source>
        <dbReference type="ARBA" id="ARBA00022723"/>
    </source>
</evidence>
<accession>A0A835PFH7</accession>
<reference evidence="12 13" key="1">
    <citation type="journal article" date="2020" name="Nat. Food">
        <title>A phased Vanilla planifolia genome enables genetic improvement of flavour and production.</title>
        <authorList>
            <person name="Hasing T."/>
            <person name="Tang H."/>
            <person name="Brym M."/>
            <person name="Khazi F."/>
            <person name="Huang T."/>
            <person name="Chambers A.H."/>
        </authorList>
    </citation>
    <scope>NUCLEOTIDE SEQUENCE [LARGE SCALE GENOMIC DNA]</scope>
    <source>
        <tissue evidence="12">Leaf</tissue>
    </source>
</reference>
<feature type="region of interest" description="Disordered" evidence="10">
    <location>
        <begin position="238"/>
        <end position="257"/>
    </location>
</feature>
<dbReference type="Pfam" id="PF03110">
    <property type="entry name" value="SBP"/>
    <property type="match status" value="1"/>
</dbReference>
<dbReference type="GO" id="GO:0003677">
    <property type="term" value="F:DNA binding"/>
    <property type="evidence" value="ECO:0007669"/>
    <property type="project" value="UniProtKB-KW"/>
</dbReference>
<dbReference type="FunFam" id="4.10.1100.10:FF:000001">
    <property type="entry name" value="Squamosa promoter-binding-like protein 14"/>
    <property type="match status" value="1"/>
</dbReference>
<evidence type="ECO:0000259" key="11">
    <source>
        <dbReference type="PROSITE" id="PS51141"/>
    </source>
</evidence>
<evidence type="ECO:0000256" key="10">
    <source>
        <dbReference type="SAM" id="MobiDB-lite"/>
    </source>
</evidence>
<keyword evidence="8" id="KW-0539">Nucleus</keyword>
<organism evidence="12 13">
    <name type="scientific">Vanilla planifolia</name>
    <name type="common">Vanilla</name>
    <dbReference type="NCBI Taxonomy" id="51239"/>
    <lineage>
        <taxon>Eukaryota</taxon>
        <taxon>Viridiplantae</taxon>
        <taxon>Streptophyta</taxon>
        <taxon>Embryophyta</taxon>
        <taxon>Tracheophyta</taxon>
        <taxon>Spermatophyta</taxon>
        <taxon>Magnoliopsida</taxon>
        <taxon>Liliopsida</taxon>
        <taxon>Asparagales</taxon>
        <taxon>Orchidaceae</taxon>
        <taxon>Vanilloideae</taxon>
        <taxon>Vanilleae</taxon>
        <taxon>Vanilla</taxon>
    </lineage>
</organism>
<evidence type="ECO:0000256" key="7">
    <source>
        <dbReference type="ARBA" id="ARBA00023163"/>
    </source>
</evidence>
<sequence length="316" mass="35248">MEWNLKHPLQWDWENLALFYEKESEISRSIKQAEWTAEDGIISNESMYSSASGTCSGSVVGNGSSNNSATASVGSSSKAGNKVPETNIKITEGLPENQNSNYEIDLSKNQRAFPAIASCTGAGEPLIGLKLGKRTYFENFASTDIETSSAVCLLPSASVKRPSICHQSIQHSYCQVEGCNVDLNTAKEYHRKHRVCESHSKSPKVIISGHERRFCQQCSRFHDLSEFDQKKRSCRRRLSEHNARRRKPQPDSHSFHPVKLTSTFYGERGQMDFVPNWTPFSNLRSSSCCLRNDSHGFSLSLSKGSWSKPTKVVADG</sequence>
<name>A0A835PFH7_VANPL</name>
<dbReference type="InterPro" id="IPR044817">
    <property type="entry name" value="SBP-like"/>
</dbReference>
<dbReference type="EMBL" id="JADCNM010000060">
    <property type="protein sequence ID" value="KAG0451440.1"/>
    <property type="molecule type" value="Genomic_DNA"/>
</dbReference>
<dbReference type="AlphaFoldDB" id="A0A835PFH7"/>
<keyword evidence="5" id="KW-0805">Transcription regulation</keyword>
<gene>
    <name evidence="12" type="ORF">HPP92_026245</name>
</gene>
<keyword evidence="7" id="KW-0804">Transcription</keyword>
<evidence type="ECO:0000256" key="8">
    <source>
        <dbReference type="ARBA" id="ARBA00023242"/>
    </source>
</evidence>
<comment type="subcellular location">
    <subcellularLocation>
        <location evidence="1">Nucleus</location>
    </subcellularLocation>
</comment>
<dbReference type="PANTHER" id="PTHR31251">
    <property type="entry name" value="SQUAMOSA PROMOTER-BINDING-LIKE PROTEIN 4"/>
    <property type="match status" value="1"/>
</dbReference>
<keyword evidence="3 9" id="KW-0863">Zinc-finger</keyword>